<dbReference type="Proteomes" id="UP000590068">
    <property type="component" value="Unassembled WGS sequence"/>
</dbReference>
<organism evidence="1 2">
    <name type="scientific">Vibrio breoganii</name>
    <dbReference type="NCBI Taxonomy" id="553239"/>
    <lineage>
        <taxon>Bacteria</taxon>
        <taxon>Pseudomonadati</taxon>
        <taxon>Pseudomonadota</taxon>
        <taxon>Gammaproteobacteria</taxon>
        <taxon>Vibrionales</taxon>
        <taxon>Vibrionaceae</taxon>
        <taxon>Vibrio</taxon>
    </lineage>
</organism>
<reference evidence="1 2" key="1">
    <citation type="submission" date="2020-04" db="EMBL/GenBank/DDBJ databases">
        <title>WGS-Seq of Vibrio isolated by the O'Toole Lab.</title>
        <authorList>
            <person name="Mckone K.P."/>
            <person name="Whitaker R."/>
            <person name="Sevigney J.L."/>
            <person name="Herring J.B."/>
            <person name="O'Toole G."/>
        </authorList>
    </citation>
    <scope>NUCLEOTIDE SEQUENCE [LARGE SCALE GENOMIC DNA]</scope>
    <source>
        <strain evidence="1 2">BS_02</strain>
    </source>
</reference>
<gene>
    <name evidence="1" type="ORF">HJ568_00275</name>
</gene>
<keyword evidence="2" id="KW-1185">Reference proteome</keyword>
<name>A0ABX1U1P5_9VIBR</name>
<comment type="caution">
    <text evidence="1">The sequence shown here is derived from an EMBL/GenBank/DDBJ whole genome shotgun (WGS) entry which is preliminary data.</text>
</comment>
<sequence length="218" mass="25368">MKKNKKLEHYIDQLVGARELEMALFPEKFKEAGIDSNTFRKFYETTVISFESKELAKHHNLFINYCAKVMDTRLYKGHSSAHNCHESCETIMRAIHAEDNLQLRNFLLELKPQVTVGDVLVEGQPQYSVTKRSIKEIVAEGFNPNKYLNVHVWITLFDGTIFDPTIAATLVAKKMLPPQEINQMHIQPFGMDNNINITYRPLLIDDEFYSRVDRDRNF</sequence>
<dbReference type="RefSeq" id="WP_102454727.1">
    <property type="nucleotide sequence ID" value="NZ_JABBXC010000001.1"/>
</dbReference>
<evidence type="ECO:0000313" key="1">
    <source>
        <dbReference type="EMBL" id="NMR68409.1"/>
    </source>
</evidence>
<accession>A0ABX1U1P5</accession>
<protein>
    <submittedName>
        <fullName evidence="1">Uncharacterized protein</fullName>
    </submittedName>
</protein>
<evidence type="ECO:0000313" key="2">
    <source>
        <dbReference type="Proteomes" id="UP000590068"/>
    </source>
</evidence>
<proteinExistence type="predicted"/>
<dbReference type="EMBL" id="JABCJR010000001">
    <property type="protein sequence ID" value="NMR68409.1"/>
    <property type="molecule type" value="Genomic_DNA"/>
</dbReference>